<keyword evidence="1" id="KW-0560">Oxidoreductase</keyword>
<organism evidence="3 4">
    <name type="scientific">Mucilaginibacter gilvus</name>
    <dbReference type="NCBI Taxonomy" id="2305909"/>
    <lineage>
        <taxon>Bacteria</taxon>
        <taxon>Pseudomonadati</taxon>
        <taxon>Bacteroidota</taxon>
        <taxon>Sphingobacteriia</taxon>
        <taxon>Sphingobacteriales</taxon>
        <taxon>Sphingobacteriaceae</taxon>
        <taxon>Mucilaginibacter</taxon>
    </lineage>
</organism>
<dbReference type="RefSeq" id="WP_128534044.1">
    <property type="nucleotide sequence ID" value="NZ_SBIW01000004.1"/>
</dbReference>
<evidence type="ECO:0000313" key="4">
    <source>
        <dbReference type="Proteomes" id="UP000286701"/>
    </source>
</evidence>
<dbReference type="Pfam" id="PF08028">
    <property type="entry name" value="Acyl-CoA_dh_2"/>
    <property type="match status" value="1"/>
</dbReference>
<keyword evidence="4" id="KW-1185">Reference proteome</keyword>
<dbReference type="InterPro" id="IPR013107">
    <property type="entry name" value="Acyl-CoA_DH_C"/>
</dbReference>
<dbReference type="EMBL" id="SBIW01000004">
    <property type="protein sequence ID" value="RWY52458.1"/>
    <property type="molecule type" value="Genomic_DNA"/>
</dbReference>
<dbReference type="OrthoDB" id="1170793at2"/>
<evidence type="ECO:0000313" key="3">
    <source>
        <dbReference type="EMBL" id="RWY52458.1"/>
    </source>
</evidence>
<proteinExistence type="predicted"/>
<dbReference type="Gene3D" id="2.40.110.10">
    <property type="entry name" value="Butyryl-CoA Dehydrogenase, subunit A, domain 2"/>
    <property type="match status" value="1"/>
</dbReference>
<dbReference type="Proteomes" id="UP000286701">
    <property type="component" value="Unassembled WGS sequence"/>
</dbReference>
<protein>
    <submittedName>
        <fullName evidence="3">Acyl-CoA dehydrogenase</fullName>
    </submittedName>
</protein>
<dbReference type="PIRSF" id="PIRSF016578">
    <property type="entry name" value="HsaA"/>
    <property type="match status" value="1"/>
</dbReference>
<comment type="caution">
    <text evidence="3">The sequence shown here is derived from an EMBL/GenBank/DDBJ whole genome shotgun (WGS) entry which is preliminary data.</text>
</comment>
<dbReference type="PANTHER" id="PTHR43884:SF12">
    <property type="entry name" value="ISOVALERYL-COA DEHYDROGENASE, MITOCHONDRIAL-RELATED"/>
    <property type="match status" value="1"/>
</dbReference>
<gene>
    <name evidence="3" type="ORF">EPL05_11165</name>
</gene>
<evidence type="ECO:0000256" key="1">
    <source>
        <dbReference type="ARBA" id="ARBA00023002"/>
    </source>
</evidence>
<dbReference type="InterPro" id="IPR009100">
    <property type="entry name" value="AcylCoA_DH/oxidase_NM_dom_sf"/>
</dbReference>
<dbReference type="InterPro" id="IPR037069">
    <property type="entry name" value="AcylCoA_DH/ox_N_sf"/>
</dbReference>
<dbReference type="SUPFAM" id="SSF56645">
    <property type="entry name" value="Acyl-CoA dehydrogenase NM domain-like"/>
    <property type="match status" value="1"/>
</dbReference>
<evidence type="ECO:0000259" key="2">
    <source>
        <dbReference type="Pfam" id="PF08028"/>
    </source>
</evidence>
<dbReference type="GO" id="GO:0003995">
    <property type="term" value="F:acyl-CoA dehydrogenase activity"/>
    <property type="evidence" value="ECO:0007669"/>
    <property type="project" value="TreeGrafter"/>
</dbReference>
<dbReference type="GO" id="GO:0050660">
    <property type="term" value="F:flavin adenine dinucleotide binding"/>
    <property type="evidence" value="ECO:0007669"/>
    <property type="project" value="InterPro"/>
</dbReference>
<sequence>MAYTDHPSARLLPGWVETIRGHAAEAEKLGKLHPEQLKLIYQQQWFNLLAPAVYGGLQTPLPQLIATEEALSWADGSLGWVVTLCCGAGWFGGFLQPGVAKQVYADTEACIAGSGAATGTAAITGDGYIVNGSWKYASGVHHATYITVNCLITNGEEPELDDDGAQLILPFILNRADVTLLPGWKYMGMVATGSDAYEVNNLYVDKSRCFKIEAAAAAIPSLLYTYPFLQLAEATLAANLSGMAVHFIDLCVPAFAYKATNIRRVNEANVALMESELTTATTQLNQTRQDFFAAVDASWQQPTDIGLLKEVSHTSRILARTARECVDKLYPYCGLLAALPVTEINRVWRDLHTACQHALLTFAE</sequence>
<dbReference type="AlphaFoldDB" id="A0A3S3UWS4"/>
<dbReference type="Gene3D" id="1.10.540.10">
    <property type="entry name" value="Acyl-CoA dehydrogenase/oxidase, N-terminal domain"/>
    <property type="match status" value="1"/>
</dbReference>
<dbReference type="InterPro" id="IPR046373">
    <property type="entry name" value="Acyl-CoA_Oxase/DH_mid-dom_sf"/>
</dbReference>
<feature type="domain" description="Acyl-CoA dehydrogenase C-terminal" evidence="2">
    <location>
        <begin position="238"/>
        <end position="360"/>
    </location>
</feature>
<dbReference type="PANTHER" id="PTHR43884">
    <property type="entry name" value="ACYL-COA DEHYDROGENASE"/>
    <property type="match status" value="1"/>
</dbReference>
<name>A0A3S3UWS4_9SPHI</name>
<reference evidence="3 4" key="1">
    <citation type="submission" date="2019-01" db="EMBL/GenBank/DDBJ databases">
        <title>Mucilaginibacter antarcticum sp. nov., isolated from antarctic soil.</title>
        <authorList>
            <person name="Yan Y.-Q."/>
            <person name="Du Z.-J."/>
        </authorList>
    </citation>
    <scope>NUCLEOTIDE SEQUENCE [LARGE SCALE GENOMIC DNA]</scope>
    <source>
        <strain evidence="3 4">F01003</strain>
    </source>
</reference>
<dbReference type="Gene3D" id="1.20.140.10">
    <property type="entry name" value="Butyryl-CoA Dehydrogenase, subunit A, domain 3"/>
    <property type="match status" value="1"/>
</dbReference>
<accession>A0A3S3UWS4</accession>